<feature type="region of interest" description="Disordered" evidence="1">
    <location>
        <begin position="1"/>
        <end position="21"/>
    </location>
</feature>
<name>A0A5B7CHJ1_PORTR</name>
<gene>
    <name evidence="2" type="ORF">E2C01_001776</name>
</gene>
<proteinExistence type="predicted"/>
<sequence>MSSELYQSERKGVWNERKSRTQQNKVIGSSMKYVRSLELLNRDGDVQTHVDIKIVKTRASNLLTSVDTF</sequence>
<evidence type="ECO:0000313" key="3">
    <source>
        <dbReference type="Proteomes" id="UP000324222"/>
    </source>
</evidence>
<reference evidence="2 3" key="1">
    <citation type="submission" date="2019-05" db="EMBL/GenBank/DDBJ databases">
        <title>Another draft genome of Portunus trituberculatus and its Hox gene families provides insights of decapod evolution.</title>
        <authorList>
            <person name="Jeong J.-H."/>
            <person name="Song I."/>
            <person name="Kim S."/>
            <person name="Choi T."/>
            <person name="Kim D."/>
            <person name="Ryu S."/>
            <person name="Kim W."/>
        </authorList>
    </citation>
    <scope>NUCLEOTIDE SEQUENCE [LARGE SCALE GENOMIC DNA]</scope>
    <source>
        <tissue evidence="2">Muscle</tissue>
    </source>
</reference>
<evidence type="ECO:0000313" key="2">
    <source>
        <dbReference type="EMBL" id="MPC09172.1"/>
    </source>
</evidence>
<dbReference type="EMBL" id="VSRR010000058">
    <property type="protein sequence ID" value="MPC09172.1"/>
    <property type="molecule type" value="Genomic_DNA"/>
</dbReference>
<keyword evidence="3" id="KW-1185">Reference proteome</keyword>
<feature type="compositionally biased region" description="Basic and acidic residues" evidence="1">
    <location>
        <begin position="7"/>
        <end position="19"/>
    </location>
</feature>
<accession>A0A5B7CHJ1</accession>
<organism evidence="2 3">
    <name type="scientific">Portunus trituberculatus</name>
    <name type="common">Swimming crab</name>
    <name type="synonym">Neptunus trituberculatus</name>
    <dbReference type="NCBI Taxonomy" id="210409"/>
    <lineage>
        <taxon>Eukaryota</taxon>
        <taxon>Metazoa</taxon>
        <taxon>Ecdysozoa</taxon>
        <taxon>Arthropoda</taxon>
        <taxon>Crustacea</taxon>
        <taxon>Multicrustacea</taxon>
        <taxon>Malacostraca</taxon>
        <taxon>Eumalacostraca</taxon>
        <taxon>Eucarida</taxon>
        <taxon>Decapoda</taxon>
        <taxon>Pleocyemata</taxon>
        <taxon>Brachyura</taxon>
        <taxon>Eubrachyura</taxon>
        <taxon>Portunoidea</taxon>
        <taxon>Portunidae</taxon>
        <taxon>Portuninae</taxon>
        <taxon>Portunus</taxon>
    </lineage>
</organism>
<comment type="caution">
    <text evidence="2">The sequence shown here is derived from an EMBL/GenBank/DDBJ whole genome shotgun (WGS) entry which is preliminary data.</text>
</comment>
<dbReference type="AlphaFoldDB" id="A0A5B7CHJ1"/>
<dbReference type="Proteomes" id="UP000324222">
    <property type="component" value="Unassembled WGS sequence"/>
</dbReference>
<protein>
    <submittedName>
        <fullName evidence="2">Uncharacterized protein</fullName>
    </submittedName>
</protein>
<evidence type="ECO:0000256" key="1">
    <source>
        <dbReference type="SAM" id="MobiDB-lite"/>
    </source>
</evidence>